<dbReference type="Pfam" id="PF22422">
    <property type="entry name" value="MGH1-like_GH"/>
    <property type="match status" value="1"/>
</dbReference>
<dbReference type="Proteomes" id="UP000184164">
    <property type="component" value="Unassembled WGS sequence"/>
</dbReference>
<dbReference type="SUPFAM" id="SSF48208">
    <property type="entry name" value="Six-hairpin glycosidases"/>
    <property type="match status" value="1"/>
</dbReference>
<gene>
    <name evidence="4" type="ORF">SAMN05444274_11176</name>
</gene>
<evidence type="ECO:0000259" key="3">
    <source>
        <dbReference type="Pfam" id="PF22422"/>
    </source>
</evidence>
<dbReference type="InterPro" id="IPR008928">
    <property type="entry name" value="6-hairpin_glycosidase_sf"/>
</dbReference>
<dbReference type="GO" id="GO:0004555">
    <property type="term" value="F:alpha,alpha-trehalase activity"/>
    <property type="evidence" value="ECO:0007669"/>
    <property type="project" value="InterPro"/>
</dbReference>
<dbReference type="PANTHER" id="PTHR23403">
    <property type="entry name" value="TREHALASE"/>
    <property type="match status" value="1"/>
</dbReference>
<protein>
    <submittedName>
        <fullName evidence="4">Putative isomerase</fullName>
    </submittedName>
</protein>
<dbReference type="Gene3D" id="1.50.10.10">
    <property type="match status" value="1"/>
</dbReference>
<keyword evidence="1" id="KW-0732">Signal</keyword>
<dbReference type="InterPro" id="IPR054491">
    <property type="entry name" value="MGH1-like_GH"/>
</dbReference>
<dbReference type="Gene3D" id="2.70.98.50">
    <property type="entry name" value="putative glycoside hydrolase family protein from bacillus halodurans"/>
    <property type="match status" value="1"/>
</dbReference>
<feature type="signal peptide" evidence="1">
    <location>
        <begin position="1"/>
        <end position="22"/>
    </location>
</feature>
<proteinExistence type="predicted"/>
<evidence type="ECO:0000313" key="4">
    <source>
        <dbReference type="EMBL" id="SHF88182.1"/>
    </source>
</evidence>
<dbReference type="InterPro" id="IPR001661">
    <property type="entry name" value="Glyco_hydro_37"/>
</dbReference>
<dbReference type="RefSeq" id="WP_073003250.1">
    <property type="nucleotide sequence ID" value="NZ_FQUM01000011.1"/>
</dbReference>
<feature type="domain" description="Glucosidase YgjK N-terminal" evidence="2">
    <location>
        <begin position="55"/>
        <end position="175"/>
    </location>
</feature>
<dbReference type="GO" id="GO:0016853">
    <property type="term" value="F:isomerase activity"/>
    <property type="evidence" value="ECO:0007669"/>
    <property type="project" value="UniProtKB-KW"/>
</dbReference>
<dbReference type="PANTHER" id="PTHR23403:SF1">
    <property type="entry name" value="TREHALASE"/>
    <property type="match status" value="1"/>
</dbReference>
<dbReference type="AlphaFoldDB" id="A0A1M5FAP2"/>
<name>A0A1M5FAP2_9BACT</name>
<dbReference type="InterPro" id="IPR048450">
    <property type="entry name" value="YgjK_N"/>
</dbReference>
<dbReference type="EMBL" id="FQUM01000011">
    <property type="protein sequence ID" value="SHF88182.1"/>
    <property type="molecule type" value="Genomic_DNA"/>
</dbReference>
<evidence type="ECO:0000313" key="5">
    <source>
        <dbReference type="Proteomes" id="UP000184164"/>
    </source>
</evidence>
<sequence>MKLKSISFLGMVCMLVTGLHGAAQNLAYRVNESFYADVIDVKNVPEDQLDSRAFVFSDMGAWHGYALPEKDRSEIYGGFIGPRLMTGRRWISKSLCRLSLTVDGKEFSFRQNCRELTYYPGRLVQQYANGNLQVDMELIFVSTRTALIQTKIRNTSEKEVKIEASWIGELLDEKASVLLVENGIKVLFPKTEMCALVQTLNDTEPSFDGQQITIAEQKSIALKPQQKFEETIAQTVVFNETEADAEMKMFPGFLENYQALETENYNRWNGYFEKVFSRQSKYLEEDQYRRLAVKTIITLVTNWRSPAGDILHDGVFPSYVGFNSFWAWDSWKHAAGLALFDVELAQKQVLAMFDYQDEHGMIPDLVSIDKKWNNWRDTKPPLAAWAVYNIFREGGSKDFVAEILPKLLKYHYWWYRFRDHDSNGLCEYGSTDGTLVAAAWESGMDNAVRFDNTAMLKNEEPGSWSTNQESVDLNSFLYAEKKYLAKLLQVTGNREQAGRLEKEAEQLKNTILRKMFNKEQGFFFDKKLSSDSLIAVCGPEGWLPLWAEVVELTQAKSVAAVMAQPSKFNTKVPLGTLAVNHPGLQPYNGYWRGPVWIDQLYFGIVGLKNYQFDKLADELLLKYLHNAEGLLGKDPIHENYNPLTGERLNAPHFSWSSALTLRLLAGE</sequence>
<dbReference type="GO" id="GO:0005993">
    <property type="term" value="P:trehalose catabolic process"/>
    <property type="evidence" value="ECO:0007669"/>
    <property type="project" value="TreeGrafter"/>
</dbReference>
<organism evidence="4 5">
    <name type="scientific">Mariniphaga anaerophila</name>
    <dbReference type="NCBI Taxonomy" id="1484053"/>
    <lineage>
        <taxon>Bacteria</taxon>
        <taxon>Pseudomonadati</taxon>
        <taxon>Bacteroidota</taxon>
        <taxon>Bacteroidia</taxon>
        <taxon>Marinilabiliales</taxon>
        <taxon>Prolixibacteraceae</taxon>
        <taxon>Mariniphaga</taxon>
    </lineage>
</organism>
<dbReference type="STRING" id="1484053.SAMN05444274_11176"/>
<keyword evidence="5" id="KW-1185">Reference proteome</keyword>
<accession>A0A1M5FAP2</accession>
<evidence type="ECO:0000256" key="1">
    <source>
        <dbReference type="SAM" id="SignalP"/>
    </source>
</evidence>
<feature type="chain" id="PRO_5012612478" evidence="1">
    <location>
        <begin position="23"/>
        <end position="667"/>
    </location>
</feature>
<feature type="domain" description="Mannosylglycerate hydrolase MGH1-like glycoside hydrolase" evidence="3">
    <location>
        <begin position="326"/>
        <end position="656"/>
    </location>
</feature>
<keyword evidence="4" id="KW-0413">Isomerase</keyword>
<evidence type="ECO:0000259" key="2">
    <source>
        <dbReference type="Pfam" id="PF21152"/>
    </source>
</evidence>
<reference evidence="4 5" key="1">
    <citation type="submission" date="2016-11" db="EMBL/GenBank/DDBJ databases">
        <authorList>
            <person name="Jaros S."/>
            <person name="Januszkiewicz K."/>
            <person name="Wedrychowicz H."/>
        </authorList>
    </citation>
    <scope>NUCLEOTIDE SEQUENCE [LARGE SCALE GENOMIC DNA]</scope>
    <source>
        <strain evidence="4 5">DSM 26910</strain>
    </source>
</reference>
<dbReference type="Pfam" id="PF21152">
    <property type="entry name" value="YgjK_N"/>
    <property type="match status" value="1"/>
</dbReference>
<dbReference type="InterPro" id="IPR012341">
    <property type="entry name" value="6hp_glycosidase-like_sf"/>
</dbReference>
<dbReference type="OrthoDB" id="9781878at2"/>